<dbReference type="EMBL" id="JAVDQX010000002">
    <property type="protein sequence ID" value="MDR6459277.1"/>
    <property type="molecule type" value="Genomic_DNA"/>
</dbReference>
<gene>
    <name evidence="1" type="ORF">J2786_002384</name>
</gene>
<proteinExistence type="predicted"/>
<protein>
    <submittedName>
        <fullName evidence="1">Uncharacterized protein</fullName>
    </submittedName>
</protein>
<sequence>MKLKIPIVIILIIPVLFSCQIEKKISEYPANIGDIEFNPDSDNKDYNLCFGKHIFQYFNYTSEPENYKGEKIEIDKIFFMRYKNQNIPNETGLIRIRFVVNCKSETDRFRVIGVDENYNPKKFDNKITSQLLMIAKGLDGWIPKKIKDHEVDYYQYLIFKIENGNLIEIMP</sequence>
<evidence type="ECO:0000313" key="2">
    <source>
        <dbReference type="Proteomes" id="UP001184833"/>
    </source>
</evidence>
<keyword evidence="2" id="KW-1185">Reference proteome</keyword>
<evidence type="ECO:0000313" key="1">
    <source>
        <dbReference type="EMBL" id="MDR6459277.1"/>
    </source>
</evidence>
<comment type="caution">
    <text evidence="1">The sequence shown here is derived from an EMBL/GenBank/DDBJ whole genome shotgun (WGS) entry which is preliminary data.</text>
</comment>
<organism evidence="1 2">
    <name type="scientific">Chryseobacterium vietnamense</name>
    <dbReference type="NCBI Taxonomy" id="866785"/>
    <lineage>
        <taxon>Bacteria</taxon>
        <taxon>Pseudomonadati</taxon>
        <taxon>Bacteroidota</taxon>
        <taxon>Flavobacteriia</taxon>
        <taxon>Flavobacteriales</taxon>
        <taxon>Weeksellaceae</taxon>
        <taxon>Chryseobacterium group</taxon>
        <taxon>Chryseobacterium</taxon>
    </lineage>
</organism>
<accession>A0ACC6J928</accession>
<dbReference type="Proteomes" id="UP001184833">
    <property type="component" value="Unassembled WGS sequence"/>
</dbReference>
<reference evidence="1" key="1">
    <citation type="submission" date="2023-07" db="EMBL/GenBank/DDBJ databases">
        <title>Sorghum-associated microbial communities from plants grown in Nebraska, USA.</title>
        <authorList>
            <person name="Schachtman D."/>
        </authorList>
    </citation>
    <scope>NUCLEOTIDE SEQUENCE</scope>
    <source>
        <strain evidence="1">DS2329</strain>
    </source>
</reference>
<name>A0ACC6J928_9FLAO</name>